<dbReference type="OrthoDB" id="5845858at2759"/>
<protein>
    <submittedName>
        <fullName evidence="2">Uncharacterized protein</fullName>
    </submittedName>
</protein>
<evidence type="ECO:0000313" key="3">
    <source>
        <dbReference type="Proteomes" id="UP000024635"/>
    </source>
</evidence>
<comment type="caution">
    <text evidence="2">The sequence shown here is derived from an EMBL/GenBank/DDBJ whole genome shotgun (WGS) entry which is preliminary data.</text>
</comment>
<gene>
    <name evidence="2" type="primary">Acey_s0130.g1556</name>
    <name evidence="2" type="ORF">Y032_0130g1556</name>
</gene>
<evidence type="ECO:0000256" key="1">
    <source>
        <dbReference type="SAM" id="MobiDB-lite"/>
    </source>
</evidence>
<dbReference type="EMBL" id="JARK01001466">
    <property type="protein sequence ID" value="EYB98596.1"/>
    <property type="molecule type" value="Genomic_DNA"/>
</dbReference>
<name>A0A016T7I8_9BILA</name>
<feature type="region of interest" description="Disordered" evidence="1">
    <location>
        <begin position="1"/>
        <end position="24"/>
    </location>
</feature>
<organism evidence="2 3">
    <name type="scientific">Ancylostoma ceylanicum</name>
    <dbReference type="NCBI Taxonomy" id="53326"/>
    <lineage>
        <taxon>Eukaryota</taxon>
        <taxon>Metazoa</taxon>
        <taxon>Ecdysozoa</taxon>
        <taxon>Nematoda</taxon>
        <taxon>Chromadorea</taxon>
        <taxon>Rhabditida</taxon>
        <taxon>Rhabditina</taxon>
        <taxon>Rhabditomorpha</taxon>
        <taxon>Strongyloidea</taxon>
        <taxon>Ancylostomatidae</taxon>
        <taxon>Ancylostomatinae</taxon>
        <taxon>Ancylostoma</taxon>
    </lineage>
</organism>
<evidence type="ECO:0000313" key="2">
    <source>
        <dbReference type="EMBL" id="EYB98596.1"/>
    </source>
</evidence>
<dbReference type="AlphaFoldDB" id="A0A016T7I8"/>
<sequence>MEEARKIMAGLATQTSGKENDENNVELARRPDVPLVGRTQALTPIRKLHKACEPVEAIQHYSHRVSGRGSKKEELKDVPENIVEILIDCLLDGLSLGQPELHMAAEELMENPTEFFLKLGSNNEERKKALEYRKDCRIRWIPNCSVAINRALGDVRRVYARKNDSWQ</sequence>
<reference evidence="3" key="1">
    <citation type="journal article" date="2015" name="Nat. Genet.">
        <title>The genome and transcriptome of the zoonotic hookworm Ancylostoma ceylanicum identify infection-specific gene families.</title>
        <authorList>
            <person name="Schwarz E.M."/>
            <person name="Hu Y."/>
            <person name="Antoshechkin I."/>
            <person name="Miller M.M."/>
            <person name="Sternberg P.W."/>
            <person name="Aroian R.V."/>
        </authorList>
    </citation>
    <scope>NUCLEOTIDE SEQUENCE</scope>
    <source>
        <strain evidence="3">HY135</strain>
    </source>
</reference>
<accession>A0A016T7I8</accession>
<keyword evidence="3" id="KW-1185">Reference proteome</keyword>
<dbReference type="Proteomes" id="UP000024635">
    <property type="component" value="Unassembled WGS sequence"/>
</dbReference>
<proteinExistence type="predicted"/>